<feature type="chain" id="PRO_5040334735" description="Lipoprotein" evidence="2">
    <location>
        <begin position="22"/>
        <end position="171"/>
    </location>
</feature>
<feature type="signal peptide" evidence="2">
    <location>
        <begin position="1"/>
        <end position="21"/>
    </location>
</feature>
<dbReference type="RefSeq" id="WP_011291962.1">
    <property type="nucleotide sequence ID" value="NZ_AOSG01000038.1"/>
</dbReference>
<keyword evidence="4" id="KW-1185">Reference proteome</keyword>
<gene>
    <name evidence="3" type="ORF">TM51_07996</name>
</gene>
<organism evidence="3 4">
    <name type="scientific">Thermobifida fusca TM51</name>
    <dbReference type="NCBI Taxonomy" id="1169414"/>
    <lineage>
        <taxon>Bacteria</taxon>
        <taxon>Bacillati</taxon>
        <taxon>Actinomycetota</taxon>
        <taxon>Actinomycetes</taxon>
        <taxon>Streptosporangiales</taxon>
        <taxon>Nocardiopsidaceae</taxon>
        <taxon>Thermobifida</taxon>
    </lineage>
</organism>
<evidence type="ECO:0000256" key="1">
    <source>
        <dbReference type="SAM" id="MobiDB-lite"/>
    </source>
</evidence>
<dbReference type="AlphaFoldDB" id="A0A9P2TAF9"/>
<accession>A0A9P2TAF9</accession>
<dbReference type="EMBL" id="AOSG01000038">
    <property type="protein sequence ID" value="EOR71412.1"/>
    <property type="molecule type" value="Genomic_DNA"/>
</dbReference>
<evidence type="ECO:0000313" key="4">
    <source>
        <dbReference type="Proteomes" id="UP000014184"/>
    </source>
</evidence>
<reference evidence="3 4" key="1">
    <citation type="journal article" date="2013" name="Genome Announc.">
        <title>Draft Genome Sequence of the Lignocellulose Decomposer Thermobifida fusca Strain TM51.</title>
        <authorList>
            <person name="Toth A."/>
            <person name="Barna T."/>
            <person name="Nagy I."/>
            <person name="Horvath B."/>
            <person name="Nagy I."/>
            <person name="Tancsics A."/>
            <person name="Kriszt B."/>
            <person name="Baka E."/>
            <person name="Fekete C."/>
            <person name="Kukolya J."/>
        </authorList>
    </citation>
    <scope>NUCLEOTIDE SEQUENCE [LARGE SCALE GENOMIC DNA]</scope>
    <source>
        <strain evidence="3 4">TM51</strain>
    </source>
</reference>
<evidence type="ECO:0008006" key="5">
    <source>
        <dbReference type="Google" id="ProtNLM"/>
    </source>
</evidence>
<comment type="caution">
    <text evidence="3">The sequence shown here is derived from an EMBL/GenBank/DDBJ whole genome shotgun (WGS) entry which is preliminary data.</text>
</comment>
<protein>
    <recommendedName>
        <fullName evidence="5">Lipoprotein</fullName>
    </recommendedName>
</protein>
<dbReference type="Proteomes" id="UP000014184">
    <property type="component" value="Unassembled WGS sequence"/>
</dbReference>
<keyword evidence="2" id="KW-0732">Signal</keyword>
<sequence>MVVQQCLRPAVVLAASSLVFTAGCGTSSPEPAPPSEPSPSSTASVNPLENPVLEGDAAEGARSAADTYLEAVRTGDGQVGCFVLTEDARAALIESATAELAASDDSPVDCATAFHTILANPATTAHVDTVELSADGTTATVHVTSTGTPDTTTLTLVNTGGAWLVDDPSPL</sequence>
<feature type="region of interest" description="Disordered" evidence="1">
    <location>
        <begin position="24"/>
        <end position="50"/>
    </location>
</feature>
<evidence type="ECO:0000313" key="3">
    <source>
        <dbReference type="EMBL" id="EOR71412.1"/>
    </source>
</evidence>
<proteinExistence type="predicted"/>
<evidence type="ECO:0000256" key="2">
    <source>
        <dbReference type="SAM" id="SignalP"/>
    </source>
</evidence>
<name>A0A9P2TAF9_THEFU</name>